<dbReference type="Gene3D" id="3.40.50.300">
    <property type="entry name" value="P-loop containing nucleotide triphosphate hydrolases"/>
    <property type="match status" value="1"/>
</dbReference>
<dbReference type="InterPro" id="IPR002744">
    <property type="entry name" value="MIP18-like"/>
</dbReference>
<keyword evidence="4 7" id="KW-0408">Iron</keyword>
<dbReference type="InterPro" id="IPR019591">
    <property type="entry name" value="Mrp/NBP35_ATP-bd"/>
</dbReference>
<dbReference type="CDD" id="cd02037">
    <property type="entry name" value="Mrp_NBP35"/>
    <property type="match status" value="1"/>
</dbReference>
<dbReference type="GO" id="GO:0051539">
    <property type="term" value="F:4 iron, 4 sulfur cluster binding"/>
    <property type="evidence" value="ECO:0007669"/>
    <property type="project" value="TreeGrafter"/>
</dbReference>
<name>A0A0M6Y576_9HYPH</name>
<keyword evidence="1 7" id="KW-0479">Metal-binding</keyword>
<dbReference type="GO" id="GO:0046872">
    <property type="term" value="F:metal ion binding"/>
    <property type="evidence" value="ECO:0007669"/>
    <property type="project" value="UniProtKB-KW"/>
</dbReference>
<keyword evidence="5 7" id="KW-0411">Iron-sulfur</keyword>
<dbReference type="AlphaFoldDB" id="A0A0M6Y576"/>
<dbReference type="Gene3D" id="3.30.300.130">
    <property type="entry name" value="Fe-S cluster assembly (FSCA)"/>
    <property type="match status" value="1"/>
</dbReference>
<keyword evidence="2 7" id="KW-0547">Nucleotide-binding</keyword>
<evidence type="ECO:0000256" key="3">
    <source>
        <dbReference type="ARBA" id="ARBA00022840"/>
    </source>
</evidence>
<dbReference type="InterPro" id="IPR034904">
    <property type="entry name" value="FSCA_dom_sf"/>
</dbReference>
<evidence type="ECO:0000256" key="5">
    <source>
        <dbReference type="ARBA" id="ARBA00023014"/>
    </source>
</evidence>
<organism evidence="10 11">
    <name type="scientific">Roseibium aggregatum</name>
    <dbReference type="NCBI Taxonomy" id="187304"/>
    <lineage>
        <taxon>Bacteria</taxon>
        <taxon>Pseudomonadati</taxon>
        <taxon>Pseudomonadota</taxon>
        <taxon>Alphaproteobacteria</taxon>
        <taxon>Hyphomicrobiales</taxon>
        <taxon>Stappiaceae</taxon>
        <taxon>Roseibium</taxon>
    </lineage>
</organism>
<dbReference type="Pfam" id="PF01883">
    <property type="entry name" value="FeS_assembly_P"/>
    <property type="match status" value="1"/>
</dbReference>
<comment type="subunit">
    <text evidence="7">Homodimer.</text>
</comment>
<sequence>MSLTRETALSVLKTIKDPASGEDIAASGMMRALQVNGGTVRFVLEIDPRRMAEMEVLKSEAETKLEALVGCESVQVILTSHADQPAAQAAKPAAPKPSEPQPIRAKPAAPGATGPQKVPGIDRVIAVASGKGGVGKSTVAANLACALAAEGRKVGLLDADVYGPSQPKMLGISGRPTSPDGQMILPLRNHGVTMMSIGLMTSGDEAVAWRGPMLMGALQQMMTQVQWGALDALIVDLPPGTGDVQMTLCQKFAVDGAIIVSTPQDVALIDARKGISMFEQMQVPLIGMIENMSTHICSNCGHEEHVFGHGGVAAEAEKLGVPLLAEVPLHLNIRLAGDGGTPISIKTPEAPEASVFRQLARTLIAEGNA</sequence>
<dbReference type="STRING" id="187304.B0E33_17465"/>
<evidence type="ECO:0000259" key="9">
    <source>
        <dbReference type="Pfam" id="PF01883"/>
    </source>
</evidence>
<dbReference type="GO" id="GO:0016226">
    <property type="term" value="P:iron-sulfur cluster assembly"/>
    <property type="evidence" value="ECO:0007669"/>
    <property type="project" value="InterPro"/>
</dbReference>
<keyword evidence="10" id="KW-0131">Cell cycle</keyword>
<dbReference type="InterPro" id="IPR027417">
    <property type="entry name" value="P-loop_NTPase"/>
</dbReference>
<dbReference type="FunFam" id="3.40.50.300:FF:000418">
    <property type="entry name" value="Iron-sulfur cluster carrier protein"/>
    <property type="match status" value="1"/>
</dbReference>
<dbReference type="RefSeq" id="WP_055656243.1">
    <property type="nucleotide sequence ID" value="NZ_CXST01000001.1"/>
</dbReference>
<feature type="domain" description="MIP18 family-like" evidence="9">
    <location>
        <begin position="6"/>
        <end position="76"/>
    </location>
</feature>
<dbReference type="GO" id="GO:0005524">
    <property type="term" value="F:ATP binding"/>
    <property type="evidence" value="ECO:0007669"/>
    <property type="project" value="UniProtKB-UniRule"/>
</dbReference>
<dbReference type="InterPro" id="IPR033756">
    <property type="entry name" value="YlxH/NBP35"/>
</dbReference>
<proteinExistence type="inferred from homology"/>
<dbReference type="GO" id="GO:0140663">
    <property type="term" value="F:ATP-dependent FeS chaperone activity"/>
    <property type="evidence" value="ECO:0007669"/>
    <property type="project" value="InterPro"/>
</dbReference>
<dbReference type="Pfam" id="PF10609">
    <property type="entry name" value="ParA"/>
    <property type="match status" value="1"/>
</dbReference>
<comment type="similarity">
    <text evidence="6 7">Belongs to the Mrp/NBP35 ATP-binding proteins family.</text>
</comment>
<evidence type="ECO:0000256" key="7">
    <source>
        <dbReference type="HAMAP-Rule" id="MF_02040"/>
    </source>
</evidence>
<evidence type="ECO:0000313" key="10">
    <source>
        <dbReference type="EMBL" id="CTQ43960.1"/>
    </source>
</evidence>
<dbReference type="GO" id="GO:0016887">
    <property type="term" value="F:ATP hydrolysis activity"/>
    <property type="evidence" value="ECO:0007669"/>
    <property type="project" value="UniProtKB-UniRule"/>
</dbReference>
<dbReference type="Proteomes" id="UP000048926">
    <property type="component" value="Unassembled WGS sequence"/>
</dbReference>
<keyword evidence="3 7" id="KW-0067">ATP-binding</keyword>
<evidence type="ECO:0000256" key="1">
    <source>
        <dbReference type="ARBA" id="ARBA00022723"/>
    </source>
</evidence>
<feature type="region of interest" description="Disordered" evidence="8">
    <location>
        <begin position="83"/>
        <end position="117"/>
    </location>
</feature>
<feature type="compositionally biased region" description="Low complexity" evidence="8">
    <location>
        <begin position="84"/>
        <end position="93"/>
    </location>
</feature>
<keyword evidence="10" id="KW-0132">Cell division</keyword>
<dbReference type="SUPFAM" id="SSF117916">
    <property type="entry name" value="Fe-S cluster assembly (FSCA) domain-like"/>
    <property type="match status" value="1"/>
</dbReference>
<keyword evidence="7" id="KW-0378">Hydrolase</keyword>
<dbReference type="GO" id="GO:0051301">
    <property type="term" value="P:cell division"/>
    <property type="evidence" value="ECO:0007669"/>
    <property type="project" value="UniProtKB-KW"/>
</dbReference>
<dbReference type="SUPFAM" id="SSF52540">
    <property type="entry name" value="P-loop containing nucleoside triphosphate hydrolases"/>
    <property type="match status" value="1"/>
</dbReference>
<comment type="function">
    <text evidence="7">Binds and transfers iron-sulfur (Fe-S) clusters to target apoproteins. Can hydrolyze ATP.</text>
</comment>
<evidence type="ECO:0000313" key="11">
    <source>
        <dbReference type="Proteomes" id="UP000048926"/>
    </source>
</evidence>
<dbReference type="OrthoDB" id="9809679at2"/>
<feature type="binding site" evidence="7">
    <location>
        <begin position="130"/>
        <end position="137"/>
    </location>
    <ligand>
        <name>ATP</name>
        <dbReference type="ChEBI" id="CHEBI:30616"/>
    </ligand>
</feature>
<dbReference type="PANTHER" id="PTHR42961:SF2">
    <property type="entry name" value="IRON-SULFUR PROTEIN NUBPL"/>
    <property type="match status" value="1"/>
</dbReference>
<evidence type="ECO:0000256" key="6">
    <source>
        <dbReference type="ARBA" id="ARBA00024036"/>
    </source>
</evidence>
<reference evidence="11" key="1">
    <citation type="submission" date="2015-07" db="EMBL/GenBank/DDBJ databases">
        <authorList>
            <person name="Rodrigo-Torres Lidia"/>
            <person name="Arahal R.David."/>
        </authorList>
    </citation>
    <scope>NUCLEOTIDE SEQUENCE [LARGE SCALE GENOMIC DNA]</scope>
    <source>
        <strain evidence="11">CECT 4801</strain>
    </source>
</reference>
<dbReference type="HAMAP" id="MF_02040">
    <property type="entry name" value="Mrp_NBP35"/>
    <property type="match status" value="1"/>
</dbReference>
<protein>
    <recommendedName>
        <fullName evidence="7">Iron-sulfur cluster carrier protein</fullName>
    </recommendedName>
</protein>
<dbReference type="EMBL" id="CXST01000001">
    <property type="protein sequence ID" value="CTQ43960.1"/>
    <property type="molecule type" value="Genomic_DNA"/>
</dbReference>
<evidence type="ECO:0000256" key="4">
    <source>
        <dbReference type="ARBA" id="ARBA00023004"/>
    </source>
</evidence>
<evidence type="ECO:0000256" key="2">
    <source>
        <dbReference type="ARBA" id="ARBA00022741"/>
    </source>
</evidence>
<accession>A0A0M6Y576</accession>
<evidence type="ECO:0000256" key="8">
    <source>
        <dbReference type="SAM" id="MobiDB-lite"/>
    </source>
</evidence>
<dbReference type="InterPro" id="IPR044304">
    <property type="entry name" value="NUBPL-like"/>
</dbReference>
<dbReference type="PANTHER" id="PTHR42961">
    <property type="entry name" value="IRON-SULFUR PROTEIN NUBPL"/>
    <property type="match status" value="1"/>
</dbReference>
<gene>
    <name evidence="10" type="primary">minD_2</name>
    <name evidence="10" type="ORF">LAL4801_02402</name>
</gene>
<keyword evidence="11" id="KW-1185">Reference proteome</keyword>